<dbReference type="PATRIC" id="fig|1278073.3.peg.1845"/>
<gene>
    <name evidence="2" type="ordered locus">MYSTI_01796</name>
</gene>
<accession>L7U4P0</accession>
<dbReference type="GO" id="GO:0016746">
    <property type="term" value="F:acyltransferase activity"/>
    <property type="evidence" value="ECO:0007669"/>
    <property type="project" value="InterPro"/>
</dbReference>
<dbReference type="KEGG" id="msd:MYSTI_01796"/>
<dbReference type="InterPro" id="IPR014030">
    <property type="entry name" value="Ketoacyl_synth_N"/>
</dbReference>
<dbReference type="AlphaFoldDB" id="L7U4P0"/>
<dbReference type="HOGENOM" id="CLU_063022_0_0_7"/>
<dbReference type="Proteomes" id="UP000011131">
    <property type="component" value="Chromosome"/>
</dbReference>
<evidence type="ECO:0000259" key="1">
    <source>
        <dbReference type="Pfam" id="PF00109"/>
    </source>
</evidence>
<proteinExistence type="predicted"/>
<dbReference type="EMBL" id="CP004025">
    <property type="protein sequence ID" value="AGC43128.1"/>
    <property type="molecule type" value="Genomic_DNA"/>
</dbReference>
<dbReference type="Pfam" id="PF00109">
    <property type="entry name" value="ketoacyl-synt"/>
    <property type="match status" value="1"/>
</dbReference>
<dbReference type="Gene3D" id="3.40.47.10">
    <property type="match status" value="1"/>
</dbReference>
<dbReference type="SUPFAM" id="SSF53901">
    <property type="entry name" value="Thiolase-like"/>
    <property type="match status" value="2"/>
</dbReference>
<dbReference type="eggNOG" id="COG0304">
    <property type="taxonomic scope" value="Bacteria"/>
</dbReference>
<dbReference type="STRING" id="1278073.MYSTI_01796"/>
<dbReference type="RefSeq" id="WP_015347390.1">
    <property type="nucleotide sequence ID" value="NC_020126.1"/>
</dbReference>
<dbReference type="InterPro" id="IPR016039">
    <property type="entry name" value="Thiolase-like"/>
</dbReference>
<feature type="domain" description="Beta-ketoacyl synthase-like N-terminal" evidence="1">
    <location>
        <begin position="137"/>
        <end position="202"/>
    </location>
</feature>
<protein>
    <recommendedName>
        <fullName evidence="1">Beta-ketoacyl synthase-like N-terminal domain-containing protein</fullName>
    </recommendedName>
</protein>
<keyword evidence="3" id="KW-1185">Reference proteome</keyword>
<evidence type="ECO:0000313" key="3">
    <source>
        <dbReference type="Proteomes" id="UP000011131"/>
    </source>
</evidence>
<sequence>MSQSVHIVALGARTVIGLSAETSAAAARAQISRIREHPHLVDRRGEPIRVSLDAELDPGLTSWQRLRKLAVPPLCAVLTKLSSGSDWRAPLELLLALPEPRPGWSDADSQRLAEALARTAPPTGGQLQVFVAERGHAGGLHALAQGAQKIACGAKDLCIIGGVDSYLEPCTLDWLDANRQLVGQGARSGFFPGEGAGFIALASPHALRTLRMPSLAKVRGFHGAQETRLIKTNTECLGEGLAAAISGAVSCLRPQEYVDTIYCDINGERYRSEEWGFALMRTQHAFKDATRYVAPANCWGDVGAASGALLSILAVRAWERSYSRGPLALVWGSSESGLRSSVLLEQARTE</sequence>
<evidence type="ECO:0000313" key="2">
    <source>
        <dbReference type="EMBL" id="AGC43128.1"/>
    </source>
</evidence>
<organism evidence="2 3">
    <name type="scientific">Myxococcus stipitatus (strain DSM 14675 / JCM 12634 / Mx s8)</name>
    <dbReference type="NCBI Taxonomy" id="1278073"/>
    <lineage>
        <taxon>Bacteria</taxon>
        <taxon>Pseudomonadati</taxon>
        <taxon>Myxococcota</taxon>
        <taxon>Myxococcia</taxon>
        <taxon>Myxococcales</taxon>
        <taxon>Cystobacterineae</taxon>
        <taxon>Myxococcaceae</taxon>
        <taxon>Myxococcus</taxon>
    </lineage>
</organism>
<reference evidence="2 3" key="1">
    <citation type="journal article" date="2013" name="Genome Announc.">
        <title>Complete genome sequence of Myxococcus stipitatus strain DSM 14675, a fruiting myxobacterium.</title>
        <authorList>
            <person name="Huntley S."/>
            <person name="Kneip S."/>
            <person name="Treuner-Lange A."/>
            <person name="Sogaard-Andersen L."/>
        </authorList>
    </citation>
    <scope>NUCLEOTIDE SEQUENCE [LARGE SCALE GENOMIC DNA]</scope>
    <source>
        <strain evidence="3">DSM 14675 / JCM 12634 / Mx s8</strain>
    </source>
</reference>
<dbReference type="OrthoDB" id="3078238at2"/>
<name>L7U4P0_MYXSD</name>